<dbReference type="InterPro" id="IPR022383">
    <property type="entry name" value="Lactate/malate_DH_C"/>
</dbReference>
<protein>
    <submittedName>
        <fullName evidence="9">L-lactate dehydrogenase</fullName>
    </submittedName>
</protein>
<name>I0WU85_RHOOP</name>
<gene>
    <name evidence="9" type="ORF">W59_10599</name>
</gene>
<dbReference type="InterPro" id="IPR001557">
    <property type="entry name" value="L-lactate/malate_DH"/>
</dbReference>
<dbReference type="PIRSF" id="PIRSF000102">
    <property type="entry name" value="Lac_mal_DH"/>
    <property type="match status" value="1"/>
</dbReference>
<sequence length="311" mass="32814">MSNTPTKVTIFGGAGGIGSSVAFNLLLRPVTYDVVIVDTKPNMVTSHVMDMQDMAGVDGFSTVRAGTVEDAADSDIVILSAAVPLRLNTSRSVFLADNARIVEQLAVPLIESGWDGVLIMLTNPADALTTWLHQRTGFDRRKLLGYTINDSLRLRTGLGQALGVSPHRIEAWVLGEHGDGQVPLYDCVRVDGSPVTLDAAQKAIAKDYINTWYVTHVALDSGRTSTWSTGRGTALLVDALVTESDQPLPVSVVLGGEYGAKGASLTVPALLGKGGVRDIVEWELSAAEVDAMRSGAESVRAAAESISIGQG</sequence>
<evidence type="ECO:0000256" key="3">
    <source>
        <dbReference type="ARBA" id="ARBA00023027"/>
    </source>
</evidence>
<dbReference type="RefSeq" id="WP_007297154.1">
    <property type="nucleotide sequence ID" value="NZ_AJJH01000047.1"/>
</dbReference>
<feature type="active site" description="Proton acceptor" evidence="4">
    <location>
        <position position="177"/>
    </location>
</feature>
<evidence type="ECO:0000259" key="7">
    <source>
        <dbReference type="Pfam" id="PF00056"/>
    </source>
</evidence>
<dbReference type="SUPFAM" id="SSF56327">
    <property type="entry name" value="LDH C-terminal domain-like"/>
    <property type="match status" value="1"/>
</dbReference>
<evidence type="ECO:0000256" key="6">
    <source>
        <dbReference type="RuleBase" id="RU003369"/>
    </source>
</evidence>
<dbReference type="AlphaFoldDB" id="I0WU85"/>
<accession>I0WU85</accession>
<dbReference type="GO" id="GO:0004459">
    <property type="term" value="F:L-lactate dehydrogenase (NAD+) activity"/>
    <property type="evidence" value="ECO:0007669"/>
    <property type="project" value="TreeGrafter"/>
</dbReference>
<keyword evidence="3 5" id="KW-0520">NAD</keyword>
<feature type="binding site" evidence="5">
    <location>
        <begin position="12"/>
        <end position="18"/>
    </location>
    <ligand>
        <name>NAD(+)</name>
        <dbReference type="ChEBI" id="CHEBI:57540"/>
    </ligand>
</feature>
<dbReference type="Pfam" id="PF02866">
    <property type="entry name" value="Ldh_1_C"/>
    <property type="match status" value="1"/>
</dbReference>
<evidence type="ECO:0000256" key="2">
    <source>
        <dbReference type="ARBA" id="ARBA00023002"/>
    </source>
</evidence>
<dbReference type="InterPro" id="IPR015955">
    <property type="entry name" value="Lactate_DH/Glyco_Ohase_4_C"/>
</dbReference>
<reference evidence="9 10" key="1">
    <citation type="journal article" date="2012" name="J. Bacteriol.">
        <title>Draft genome sequence of the nitrophenol-degrading actinomycete Rhodococcus imtechensis RKJ300.</title>
        <authorList>
            <person name="Vikram S."/>
            <person name="Kumar S."/>
            <person name="Subramanian S."/>
            <person name="Raghava G.P."/>
        </authorList>
    </citation>
    <scope>NUCLEOTIDE SEQUENCE [LARGE SCALE GENOMIC DNA]</scope>
    <source>
        <strain evidence="9 10">RKJ300</strain>
    </source>
</reference>
<evidence type="ECO:0000256" key="4">
    <source>
        <dbReference type="PIRSR" id="PIRSR000102-1"/>
    </source>
</evidence>
<evidence type="ECO:0000313" key="9">
    <source>
        <dbReference type="EMBL" id="EID79951.1"/>
    </source>
</evidence>
<feature type="domain" description="Lactate/malate dehydrogenase N-terminal" evidence="7">
    <location>
        <begin position="6"/>
        <end position="145"/>
    </location>
</feature>
<proteinExistence type="inferred from homology"/>
<dbReference type="InterPro" id="IPR036291">
    <property type="entry name" value="NAD(P)-bd_dom_sf"/>
</dbReference>
<evidence type="ECO:0000256" key="5">
    <source>
        <dbReference type="PIRSR" id="PIRSR000102-3"/>
    </source>
</evidence>
<feature type="domain" description="Lactate/malate dehydrogenase C-terminal" evidence="8">
    <location>
        <begin position="150"/>
        <end position="302"/>
    </location>
</feature>
<dbReference type="EMBL" id="AJJH01000047">
    <property type="protein sequence ID" value="EID79951.1"/>
    <property type="molecule type" value="Genomic_DNA"/>
</dbReference>
<dbReference type="SUPFAM" id="SSF51735">
    <property type="entry name" value="NAD(P)-binding Rossmann-fold domains"/>
    <property type="match status" value="1"/>
</dbReference>
<dbReference type="PANTHER" id="PTHR43128">
    <property type="entry name" value="L-2-HYDROXYCARBOXYLATE DEHYDROGENASE (NAD(P)(+))"/>
    <property type="match status" value="1"/>
</dbReference>
<dbReference type="Gene3D" id="3.40.50.720">
    <property type="entry name" value="NAD(P)-binding Rossmann-like Domain"/>
    <property type="match status" value="1"/>
</dbReference>
<dbReference type="Proteomes" id="UP000006447">
    <property type="component" value="Unassembled WGS sequence"/>
</dbReference>
<organism evidence="9 10">
    <name type="scientific">Rhodococcus opacus RKJ300 = JCM 13270</name>
    <dbReference type="NCBI Taxonomy" id="1165867"/>
    <lineage>
        <taxon>Bacteria</taxon>
        <taxon>Bacillati</taxon>
        <taxon>Actinomycetota</taxon>
        <taxon>Actinomycetes</taxon>
        <taxon>Mycobacteriales</taxon>
        <taxon>Nocardiaceae</taxon>
        <taxon>Rhodococcus</taxon>
    </lineage>
</organism>
<feature type="binding site" evidence="5">
    <location>
        <position position="98"/>
    </location>
    <ligand>
        <name>NAD(+)</name>
        <dbReference type="ChEBI" id="CHEBI:57540"/>
    </ligand>
</feature>
<feature type="binding site" evidence="5">
    <location>
        <position position="38"/>
    </location>
    <ligand>
        <name>NAD(+)</name>
        <dbReference type="ChEBI" id="CHEBI:57540"/>
    </ligand>
</feature>
<dbReference type="PRINTS" id="PR00086">
    <property type="entry name" value="LLDHDRGNASE"/>
</dbReference>
<dbReference type="Pfam" id="PF00056">
    <property type="entry name" value="Ldh_1_N"/>
    <property type="match status" value="1"/>
</dbReference>
<dbReference type="Gene3D" id="3.90.110.10">
    <property type="entry name" value="Lactate dehydrogenase/glycoside hydrolase, family 4, C-terminal"/>
    <property type="match status" value="1"/>
</dbReference>
<comment type="caution">
    <text evidence="9">The sequence shown here is derived from an EMBL/GenBank/DDBJ whole genome shotgun (WGS) entry which is preliminary data.</text>
</comment>
<dbReference type="PATRIC" id="fig|1165867.3.peg.2155"/>
<evidence type="ECO:0000259" key="8">
    <source>
        <dbReference type="Pfam" id="PF02866"/>
    </source>
</evidence>
<evidence type="ECO:0000313" key="10">
    <source>
        <dbReference type="Proteomes" id="UP000006447"/>
    </source>
</evidence>
<dbReference type="InterPro" id="IPR001236">
    <property type="entry name" value="Lactate/malate_DH_N"/>
</dbReference>
<dbReference type="GO" id="GO:0006089">
    <property type="term" value="P:lactate metabolic process"/>
    <property type="evidence" value="ECO:0007669"/>
    <property type="project" value="TreeGrafter"/>
</dbReference>
<keyword evidence="2 6" id="KW-0560">Oxidoreductase</keyword>
<evidence type="ECO:0000256" key="1">
    <source>
        <dbReference type="ARBA" id="ARBA00006054"/>
    </source>
</evidence>
<dbReference type="PANTHER" id="PTHR43128:SF16">
    <property type="entry name" value="L-LACTATE DEHYDROGENASE"/>
    <property type="match status" value="1"/>
</dbReference>
<comment type="similarity">
    <text evidence="1">Belongs to the LDH/MDH superfamily. LDH family.</text>
</comment>